<proteinExistence type="predicted"/>
<organism evidence="3 4">
    <name type="scientific">Oligosphaera ethanolica</name>
    <dbReference type="NCBI Taxonomy" id="760260"/>
    <lineage>
        <taxon>Bacteria</taxon>
        <taxon>Pseudomonadati</taxon>
        <taxon>Lentisphaerota</taxon>
        <taxon>Oligosphaeria</taxon>
        <taxon>Oligosphaerales</taxon>
        <taxon>Oligosphaeraceae</taxon>
        <taxon>Oligosphaera</taxon>
    </lineage>
</organism>
<dbReference type="CDD" id="cd03316">
    <property type="entry name" value="MR_like"/>
    <property type="match status" value="1"/>
</dbReference>
<dbReference type="InterPro" id="IPR018110">
    <property type="entry name" value="Mandel_Rmase/mucon_lact_enz_CS"/>
</dbReference>
<dbReference type="Pfam" id="PF02746">
    <property type="entry name" value="MR_MLE_N"/>
    <property type="match status" value="1"/>
</dbReference>
<dbReference type="PROSITE" id="PS00908">
    <property type="entry name" value="MR_MLE_1"/>
    <property type="match status" value="1"/>
</dbReference>
<dbReference type="SFLD" id="SFLDG00179">
    <property type="entry name" value="mandelate_racemase"/>
    <property type="match status" value="1"/>
</dbReference>
<dbReference type="InterPro" id="IPR029065">
    <property type="entry name" value="Enolase_C-like"/>
</dbReference>
<dbReference type="NCBIfam" id="NF010624">
    <property type="entry name" value="PRK14017.1"/>
    <property type="match status" value="1"/>
</dbReference>
<accession>A0AAE4ANX6</accession>
<dbReference type="InterPro" id="IPR013342">
    <property type="entry name" value="Mandelate_racemase_C"/>
</dbReference>
<dbReference type="SUPFAM" id="SSF54826">
    <property type="entry name" value="Enolase N-terminal domain-like"/>
    <property type="match status" value="1"/>
</dbReference>
<gene>
    <name evidence="3" type="ORF">J3R75_000899</name>
</gene>
<dbReference type="Gene3D" id="3.20.20.120">
    <property type="entry name" value="Enolase-like C-terminal domain"/>
    <property type="match status" value="1"/>
</dbReference>
<dbReference type="RefSeq" id="WP_307260124.1">
    <property type="nucleotide sequence ID" value="NZ_JAUSVL010000001.1"/>
</dbReference>
<evidence type="ECO:0000313" key="3">
    <source>
        <dbReference type="EMBL" id="MDQ0288792.1"/>
    </source>
</evidence>
<dbReference type="InterPro" id="IPR036849">
    <property type="entry name" value="Enolase-like_C_sf"/>
</dbReference>
<dbReference type="SMART" id="SM00922">
    <property type="entry name" value="MR_MLE"/>
    <property type="match status" value="1"/>
</dbReference>
<evidence type="ECO:0000256" key="1">
    <source>
        <dbReference type="ARBA" id="ARBA00023239"/>
    </source>
</evidence>
<dbReference type="GO" id="GO:0009063">
    <property type="term" value="P:amino acid catabolic process"/>
    <property type="evidence" value="ECO:0007669"/>
    <property type="project" value="InterPro"/>
</dbReference>
<name>A0AAE4ANX6_9BACT</name>
<dbReference type="EC" id="4.2.1.6" evidence="3"/>
<dbReference type="SUPFAM" id="SSF51604">
    <property type="entry name" value="Enolase C-terminal domain-like"/>
    <property type="match status" value="1"/>
</dbReference>
<dbReference type="InterPro" id="IPR034593">
    <property type="entry name" value="DgoD-like"/>
</dbReference>
<sequence>MKITAVKTYVCNCFRTNWVFVKIETDAGLHGWGEATLEYKEPTVVAAIHDLEYYLIGSDPRNVEKFRHDCYRDAYWRGGPVLMSALAGVEMALWDIKGKELNVPVYQLFGGKVRDTVPCYVNGWFSPAKTPDQFAEKAIAVRDHQFLGCKWDPFGKAWLQISKAELNSAMECIRKVADAVGQDTLLLIEGHGRFDIPTAVKIGQRLEEFDIYWFEEPLPPDDLNGMREVKERVRVSLAAGERLYNRYEFRQFFDLNCSDYIQPDISHAGGLTEMRFLGAEAEARHIGFCPHNPSGPVANAATLQLAACVPNFVILEMMMTDVPFRADICDEDLTLLDGRMVIPERPGLGIDLNEDELRKHPFLPTQLRHYRGDLTNIRPPDAVKYYKIAHQA</sequence>
<evidence type="ECO:0000259" key="2">
    <source>
        <dbReference type="SMART" id="SM00922"/>
    </source>
</evidence>
<keyword evidence="1 3" id="KW-0456">Lyase</keyword>
<comment type="caution">
    <text evidence="3">The sequence shown here is derived from an EMBL/GenBank/DDBJ whole genome shotgun (WGS) entry which is preliminary data.</text>
</comment>
<dbReference type="SFLD" id="SFLDS00001">
    <property type="entry name" value="Enolase"/>
    <property type="match status" value="1"/>
</dbReference>
<keyword evidence="4" id="KW-1185">Reference proteome</keyword>
<feature type="domain" description="Mandelate racemase/muconate lactonizing enzyme C-terminal" evidence="2">
    <location>
        <begin position="131"/>
        <end position="236"/>
    </location>
</feature>
<dbReference type="PANTHER" id="PTHR48080:SF2">
    <property type="entry name" value="D-GALACTONATE DEHYDRATASE"/>
    <property type="match status" value="1"/>
</dbReference>
<dbReference type="EMBL" id="JAUSVL010000001">
    <property type="protein sequence ID" value="MDQ0288792.1"/>
    <property type="molecule type" value="Genomic_DNA"/>
</dbReference>
<protein>
    <submittedName>
        <fullName evidence="3">Galactonate dehydratase</fullName>
        <ecNumber evidence="3">4.2.1.6</ecNumber>
    </submittedName>
</protein>
<dbReference type="PANTHER" id="PTHR48080">
    <property type="entry name" value="D-GALACTONATE DEHYDRATASE-RELATED"/>
    <property type="match status" value="1"/>
</dbReference>
<dbReference type="Pfam" id="PF13378">
    <property type="entry name" value="MR_MLE_C"/>
    <property type="match status" value="1"/>
</dbReference>
<dbReference type="Gene3D" id="3.30.390.10">
    <property type="entry name" value="Enolase-like, N-terminal domain"/>
    <property type="match status" value="1"/>
</dbReference>
<dbReference type="AlphaFoldDB" id="A0AAE4ANX6"/>
<dbReference type="InterPro" id="IPR013341">
    <property type="entry name" value="Mandelate_racemase_N_dom"/>
</dbReference>
<dbReference type="InterPro" id="IPR029017">
    <property type="entry name" value="Enolase-like_N"/>
</dbReference>
<evidence type="ECO:0000313" key="4">
    <source>
        <dbReference type="Proteomes" id="UP001238163"/>
    </source>
</evidence>
<reference evidence="3" key="1">
    <citation type="submission" date="2023-07" db="EMBL/GenBank/DDBJ databases">
        <title>Genomic Encyclopedia of Type Strains, Phase IV (KMG-IV): sequencing the most valuable type-strain genomes for metagenomic binning, comparative biology and taxonomic classification.</title>
        <authorList>
            <person name="Goeker M."/>
        </authorList>
    </citation>
    <scope>NUCLEOTIDE SEQUENCE</scope>
    <source>
        <strain evidence="3">DSM 24202</strain>
    </source>
</reference>
<dbReference type="GO" id="GO:0008869">
    <property type="term" value="F:galactonate dehydratase activity"/>
    <property type="evidence" value="ECO:0007669"/>
    <property type="project" value="UniProtKB-EC"/>
</dbReference>
<dbReference type="Proteomes" id="UP001238163">
    <property type="component" value="Unassembled WGS sequence"/>
</dbReference>